<feature type="compositionally biased region" description="Basic and acidic residues" evidence="1">
    <location>
        <begin position="45"/>
        <end position="59"/>
    </location>
</feature>
<dbReference type="EMBL" id="RYZI01000245">
    <property type="protein sequence ID" value="RWA07652.1"/>
    <property type="molecule type" value="Genomic_DNA"/>
</dbReference>
<evidence type="ECO:0000256" key="1">
    <source>
        <dbReference type="SAM" id="MobiDB-lite"/>
    </source>
</evidence>
<evidence type="ECO:0000313" key="3">
    <source>
        <dbReference type="Proteomes" id="UP000286045"/>
    </source>
</evidence>
<comment type="caution">
    <text evidence="2">The sequence shown here is derived from an EMBL/GenBank/DDBJ whole genome shotgun (WGS) entry which is preliminary data.</text>
</comment>
<evidence type="ECO:0000313" key="2">
    <source>
        <dbReference type="EMBL" id="RWA07652.1"/>
    </source>
</evidence>
<sequence>MALGTSPVKPNTIKRPIEHEGERETPGSTKRRRVRNAGTESLSPRNEKPPKKEPDDTRRLRSTSPEDFSVFDNSTIENSQVTAISEPDLEITAAPAVAENRPRQRGMTREEARQVNSFRPATNVTSYLSTMPSSFVTKGGEGEIELTSKNQKDIRRNSVIPGSVTEEE</sequence>
<accession>A0A439CZL8</accession>
<feature type="region of interest" description="Disordered" evidence="1">
    <location>
        <begin position="131"/>
        <end position="168"/>
    </location>
</feature>
<gene>
    <name evidence="2" type="ORF">EKO27_g7453</name>
</gene>
<dbReference type="AlphaFoldDB" id="A0A439CZL8"/>
<proteinExistence type="predicted"/>
<name>A0A439CZL8_9PEZI</name>
<feature type="compositionally biased region" description="Polar residues" evidence="1">
    <location>
        <begin position="62"/>
        <end position="83"/>
    </location>
</feature>
<reference evidence="2 3" key="1">
    <citation type="submission" date="2018-12" db="EMBL/GenBank/DDBJ databases">
        <title>Draft genome sequence of Xylaria grammica IHI A82.</title>
        <authorList>
            <person name="Buettner E."/>
            <person name="Kellner H."/>
        </authorList>
    </citation>
    <scope>NUCLEOTIDE SEQUENCE [LARGE SCALE GENOMIC DNA]</scope>
    <source>
        <strain evidence="2 3">IHI A82</strain>
    </source>
</reference>
<organism evidence="2 3">
    <name type="scientific">Xylaria grammica</name>
    <dbReference type="NCBI Taxonomy" id="363999"/>
    <lineage>
        <taxon>Eukaryota</taxon>
        <taxon>Fungi</taxon>
        <taxon>Dikarya</taxon>
        <taxon>Ascomycota</taxon>
        <taxon>Pezizomycotina</taxon>
        <taxon>Sordariomycetes</taxon>
        <taxon>Xylariomycetidae</taxon>
        <taxon>Xylariales</taxon>
        <taxon>Xylariaceae</taxon>
        <taxon>Xylaria</taxon>
    </lineage>
</organism>
<keyword evidence="3" id="KW-1185">Reference proteome</keyword>
<dbReference type="Proteomes" id="UP000286045">
    <property type="component" value="Unassembled WGS sequence"/>
</dbReference>
<protein>
    <submittedName>
        <fullName evidence="2">Uncharacterized protein</fullName>
    </submittedName>
</protein>
<feature type="compositionally biased region" description="Basic and acidic residues" evidence="1">
    <location>
        <begin position="15"/>
        <end position="25"/>
    </location>
</feature>
<feature type="region of interest" description="Disordered" evidence="1">
    <location>
        <begin position="1"/>
        <end position="118"/>
    </location>
</feature>